<proteinExistence type="predicted"/>
<dbReference type="PANTHER" id="PTHR13964">
    <property type="entry name" value="RBP-RELATED"/>
    <property type="match status" value="1"/>
</dbReference>
<feature type="region of interest" description="Disordered" evidence="4">
    <location>
        <begin position="284"/>
        <end position="314"/>
    </location>
</feature>
<feature type="compositionally biased region" description="Low complexity" evidence="4">
    <location>
        <begin position="94"/>
        <end position="110"/>
    </location>
</feature>
<dbReference type="PROSITE" id="PS51011">
    <property type="entry name" value="ARID"/>
    <property type="match status" value="1"/>
</dbReference>
<dbReference type="InterPro" id="IPR051232">
    <property type="entry name" value="ARID/SWI1_ChromRemod"/>
</dbReference>
<name>A0A0F4GS88_9PEZI</name>
<feature type="compositionally biased region" description="Low complexity" evidence="4">
    <location>
        <begin position="449"/>
        <end position="460"/>
    </location>
</feature>
<feature type="compositionally biased region" description="Polar residues" evidence="4">
    <location>
        <begin position="187"/>
        <end position="200"/>
    </location>
</feature>
<sequence>MNQAGWANNQANMYPGVPQHLNPQAMNYNFDVNQFAQGLQHQQQQAQQQQQQQQQQNGASQNPTPNPQQQQQFAGQNFNPGSVVPAKRPHDGMSGSPVQPSQVSRSQTPSYGGYPNAQQPFPTAPTPYQHLQQPGSNNATPSPTMQNQPFRPPQQPRMNNASPSPFPQQQQPPQGNFAGQMPPGAPQNLSQGNGMTPQSTMAQYGQQYGMSPGMSMPAGMPNAMAQQMGNMANIANMPQDAQRQYQLKLMQHQQALRMQSGMANARMAAGQPGQPGQMSNLAAIQQQQQQQRQAAGQMANGQAPATSQAQAQSMHLQAEKRKAFIKQLHGYAQQQGRQFNPQPQVAGKPLDLYTLFHYVISNGGSQQIERQGQWPGIAAKMQFPSNAVEEIKATYLNDVGAYERAWTQVRLQHKQDQARMHAQQMAGYGGGQQSPTKPMPGPTAQTAYQQQMQQMQQQQQNPPPQSTPVQANAALPQNGMTTPGQLMGPGAGLHHRRTSSMRRPDQTTPQTGSVPPGAGASPLLVKQQRPPSVKQESSGAVMKSEEPQSSNYVPLSRSIESDGGYDIPALFELGTVIERAKPNMPTVDEMGVIDTKAITLSLASGIHSEVRYALDTLVIITFETRVALNLEQCEDLLDVLIDCAEEQTDALSEEAVEVSDALDLPAYEDVLRNNKIEADTLQDVPEFGTQAYDLDRAADKLIAITTILRNFSFYEFNHRLLTSSTAIKWLSNTIRLLGTRNMLLRTHHNTQDFYKDIVIFLSNVTQTLEIPSREDALHLLHFLLAFAPQPAPSFAHSTTTPPSLSFTPYVPSLHRYLPPAVDSLAKLLARQDPNRGFYRSIFSSSNNSSLDSSAEESPLDLLTRSFALSISILPDRTAVPHPSNSTQLRLVEARKAHLTQGMLAADILTTLLPNDDVGAIRARSWIESEDGWVVGLLNLAALLSVDRGGMNGQKGGLGLDQEAARGVGQRCLGMVRRLAERARKAPAEVDGTAEVNGRREGDGEDSLSYEELVRKHKSRSKWEGIPQGHAILGALMMPSTDKVALGLLCGLHEMAMQSV</sequence>
<dbReference type="Gene3D" id="1.10.150.60">
    <property type="entry name" value="ARID DNA-binding domain"/>
    <property type="match status" value="1"/>
</dbReference>
<keyword evidence="3" id="KW-0539">Nucleus</keyword>
<dbReference type="AlphaFoldDB" id="A0A0F4GS88"/>
<evidence type="ECO:0000256" key="1">
    <source>
        <dbReference type="ARBA" id="ARBA00023015"/>
    </source>
</evidence>
<dbReference type="Proteomes" id="UP000033647">
    <property type="component" value="Unassembled WGS sequence"/>
</dbReference>
<accession>A0A0F4GS88</accession>
<dbReference type="GO" id="GO:0016514">
    <property type="term" value="C:SWI/SNF complex"/>
    <property type="evidence" value="ECO:0007669"/>
    <property type="project" value="TreeGrafter"/>
</dbReference>
<evidence type="ECO:0000259" key="5">
    <source>
        <dbReference type="PROSITE" id="PS51011"/>
    </source>
</evidence>
<dbReference type="CDD" id="cd16100">
    <property type="entry name" value="ARID"/>
    <property type="match status" value="1"/>
</dbReference>
<dbReference type="OrthoDB" id="1938591at2759"/>
<evidence type="ECO:0000256" key="4">
    <source>
        <dbReference type="SAM" id="MobiDB-lite"/>
    </source>
</evidence>
<evidence type="ECO:0000313" key="7">
    <source>
        <dbReference type="Proteomes" id="UP000033647"/>
    </source>
</evidence>
<dbReference type="Pfam" id="PF01388">
    <property type="entry name" value="ARID"/>
    <property type="match status" value="1"/>
</dbReference>
<feature type="compositionally biased region" description="Low complexity" evidence="4">
    <location>
        <begin position="284"/>
        <end position="313"/>
    </location>
</feature>
<evidence type="ECO:0000256" key="2">
    <source>
        <dbReference type="ARBA" id="ARBA00023163"/>
    </source>
</evidence>
<evidence type="ECO:0000313" key="6">
    <source>
        <dbReference type="EMBL" id="KJY00315.1"/>
    </source>
</evidence>
<dbReference type="PANTHER" id="PTHR13964:SF27">
    <property type="entry name" value="HAT-TRICK, ISOFORM D"/>
    <property type="match status" value="1"/>
</dbReference>
<dbReference type="SMART" id="SM01014">
    <property type="entry name" value="ARID"/>
    <property type="match status" value="1"/>
</dbReference>
<feature type="region of interest" description="Disordered" evidence="4">
    <location>
        <begin position="413"/>
        <end position="553"/>
    </location>
</feature>
<reference evidence="6 7" key="1">
    <citation type="submission" date="2015-03" db="EMBL/GenBank/DDBJ databases">
        <title>RNA-seq based gene annotation and comparative genomics of four Zymoseptoria species reveal species-specific pathogenicity related genes and transposable element activity.</title>
        <authorList>
            <person name="Grandaubert J."/>
            <person name="Bhattacharyya A."/>
            <person name="Stukenbrock E.H."/>
        </authorList>
    </citation>
    <scope>NUCLEOTIDE SEQUENCE [LARGE SCALE GENOMIC DNA]</scope>
    <source>
        <strain evidence="6 7">Zb18110</strain>
    </source>
</reference>
<dbReference type="InterPro" id="IPR001606">
    <property type="entry name" value="ARID_dom"/>
</dbReference>
<keyword evidence="2" id="KW-0804">Transcription</keyword>
<keyword evidence="1" id="KW-0805">Transcription regulation</keyword>
<dbReference type="InterPro" id="IPR036431">
    <property type="entry name" value="ARID_dom_sf"/>
</dbReference>
<feature type="compositionally biased region" description="Low complexity" evidence="4">
    <location>
        <begin position="156"/>
        <end position="180"/>
    </location>
</feature>
<dbReference type="GO" id="GO:0006357">
    <property type="term" value="P:regulation of transcription by RNA polymerase II"/>
    <property type="evidence" value="ECO:0007669"/>
    <property type="project" value="TreeGrafter"/>
</dbReference>
<dbReference type="GO" id="GO:0000976">
    <property type="term" value="F:transcription cis-regulatory region binding"/>
    <property type="evidence" value="ECO:0007669"/>
    <property type="project" value="TreeGrafter"/>
</dbReference>
<gene>
    <name evidence="6" type="ORF">TI39_contig336g00042</name>
</gene>
<dbReference type="EMBL" id="LAFY01000328">
    <property type="protein sequence ID" value="KJY00315.1"/>
    <property type="molecule type" value="Genomic_DNA"/>
</dbReference>
<dbReference type="SMART" id="SM00501">
    <property type="entry name" value="BRIGHT"/>
    <property type="match status" value="1"/>
</dbReference>
<feature type="region of interest" description="Disordered" evidence="4">
    <location>
        <begin position="37"/>
        <end position="200"/>
    </location>
</feature>
<dbReference type="SUPFAM" id="SSF46774">
    <property type="entry name" value="ARID-like"/>
    <property type="match status" value="1"/>
</dbReference>
<dbReference type="STRING" id="1047168.A0A0F4GS88"/>
<feature type="compositionally biased region" description="Polar residues" evidence="4">
    <location>
        <begin position="129"/>
        <end position="144"/>
    </location>
</feature>
<comment type="caution">
    <text evidence="6">The sequence shown here is derived from an EMBL/GenBank/DDBJ whole genome shotgun (WGS) entry which is preliminary data.</text>
</comment>
<organism evidence="6 7">
    <name type="scientific">Zymoseptoria brevis</name>
    <dbReference type="NCBI Taxonomy" id="1047168"/>
    <lineage>
        <taxon>Eukaryota</taxon>
        <taxon>Fungi</taxon>
        <taxon>Dikarya</taxon>
        <taxon>Ascomycota</taxon>
        <taxon>Pezizomycotina</taxon>
        <taxon>Dothideomycetes</taxon>
        <taxon>Dothideomycetidae</taxon>
        <taxon>Mycosphaerellales</taxon>
        <taxon>Mycosphaerellaceae</taxon>
        <taxon>Zymoseptoria</taxon>
    </lineage>
</organism>
<keyword evidence="7" id="KW-1185">Reference proteome</keyword>
<feature type="domain" description="ARID" evidence="5">
    <location>
        <begin position="318"/>
        <end position="407"/>
    </location>
</feature>
<protein>
    <submittedName>
        <fullName evidence="6">Arid/bright DNA binding domain-containing protein</fullName>
    </submittedName>
</protein>
<feature type="compositionally biased region" description="Low complexity" evidence="4">
    <location>
        <begin position="37"/>
        <end position="81"/>
    </location>
</feature>
<evidence type="ECO:0000256" key="3">
    <source>
        <dbReference type="ARBA" id="ARBA00023242"/>
    </source>
</evidence>